<dbReference type="InterPro" id="IPR018490">
    <property type="entry name" value="cNMP-bd_dom_sf"/>
</dbReference>
<accession>A0A1H1WC02</accession>
<dbReference type="SUPFAM" id="SSF51206">
    <property type="entry name" value="cAMP-binding domain-like"/>
    <property type="match status" value="1"/>
</dbReference>
<keyword evidence="1 2" id="KW-0129">CBS domain</keyword>
<dbReference type="SMART" id="SM00116">
    <property type="entry name" value="CBS"/>
    <property type="match status" value="2"/>
</dbReference>
<dbReference type="Gene3D" id="3.10.580.10">
    <property type="entry name" value="CBS-domain"/>
    <property type="match status" value="1"/>
</dbReference>
<dbReference type="PANTHER" id="PTHR43080">
    <property type="entry name" value="CBS DOMAIN-CONTAINING PROTEIN CBSX3, MITOCHONDRIAL"/>
    <property type="match status" value="1"/>
</dbReference>
<evidence type="ECO:0000259" key="4">
    <source>
        <dbReference type="PROSITE" id="PS51371"/>
    </source>
</evidence>
<dbReference type="InterPro" id="IPR018821">
    <property type="entry name" value="DUF294_put_nucleoTrafse_sb-bd"/>
</dbReference>
<feature type="domain" description="CBS" evidence="4">
    <location>
        <begin position="183"/>
        <end position="240"/>
    </location>
</feature>
<keyword evidence="6" id="KW-1185">Reference proteome</keyword>
<evidence type="ECO:0000259" key="3">
    <source>
        <dbReference type="PROSITE" id="PS50042"/>
    </source>
</evidence>
<dbReference type="PROSITE" id="PS50042">
    <property type="entry name" value="CNMP_BINDING_3"/>
    <property type="match status" value="1"/>
</dbReference>
<dbReference type="CDD" id="cd00038">
    <property type="entry name" value="CAP_ED"/>
    <property type="match status" value="1"/>
</dbReference>
<dbReference type="InterPro" id="IPR000644">
    <property type="entry name" value="CBS_dom"/>
</dbReference>
<evidence type="ECO:0000313" key="5">
    <source>
        <dbReference type="EMBL" id="SDS93679.1"/>
    </source>
</evidence>
<sequence length="644" mass="71921">MSKNDGFADVGKTAVLQNIQGTMHFLLRYAPFNQMELSHLAQMVEQCRLRFYAAGDPIVGPGDGKIEHVYIVKQGLVLGQRPTLNGEGMETTQEIAPGECFPVAAMVSERATRSHYIAAEDTFCLQLGRAAFTHTYNQSAAFRDFALRGVSSLVGQVQQQVQLQAAETLGAQYSLETRLNILASAHPVTCRSGISLRDAVKLMHEHHVGSLVMVDDSQYPIGIFTLRDLRRVIADGSGDLQQPLDELMTPDPIHLPPTATAFDAALTMTQRRIAHICVVEMGRLVGVLSERDLFSLQRVDLVHLARTISAAPRIDALVELREEIAHLVDNMLAHGANTEQLTHIITLLNDHTVARVIELMIAEHGDPGVPFTWLVFGSEGRREQALLTDQDNGILFEAASPEEAERIRQRLLPLAQRINEALDRCGFALCNGNIMAGNPELCLSRQEWLRRFSGMIQSPTRDNLMHSSIYFDLRPVWGPGEGCRQLQEALLEMIAANSLFQHMMAANALRHPPPIGRFRDFIVASRGADKDTLDLKVEGLMPFVEGVRILALAHGIDECNTLERLRQLGARGILKAQDAAAYEEAYHFIQLTRMQLHQRQERAGQPLSNRLDPDTLNQLDRRILRESFRQAQRLQNSLSVRYQL</sequence>
<dbReference type="InterPro" id="IPR046342">
    <property type="entry name" value="CBS_dom_sf"/>
</dbReference>
<dbReference type="InterPro" id="IPR005105">
    <property type="entry name" value="GlnD_Uridyltrans_N"/>
</dbReference>
<dbReference type="GO" id="GO:0008773">
    <property type="term" value="F:[protein-PII] uridylyltransferase activity"/>
    <property type="evidence" value="ECO:0007669"/>
    <property type="project" value="InterPro"/>
</dbReference>
<dbReference type="AlphaFoldDB" id="A0A1H1WC02"/>
<dbReference type="Pfam" id="PF00571">
    <property type="entry name" value="CBS"/>
    <property type="match status" value="2"/>
</dbReference>
<feature type="domain" description="Cyclic nucleotide-binding" evidence="3">
    <location>
        <begin position="31"/>
        <end position="132"/>
    </location>
</feature>
<dbReference type="PROSITE" id="PS51371">
    <property type="entry name" value="CBS"/>
    <property type="match status" value="2"/>
</dbReference>
<dbReference type="InterPro" id="IPR051257">
    <property type="entry name" value="Diverse_CBS-Domain"/>
</dbReference>
<name>A0A1H1WC02_9PSED</name>
<dbReference type="Pfam" id="PF10335">
    <property type="entry name" value="DUF294_C"/>
    <property type="match status" value="1"/>
</dbReference>
<reference evidence="6" key="1">
    <citation type="submission" date="2016-10" db="EMBL/GenBank/DDBJ databases">
        <authorList>
            <person name="Varghese N."/>
            <person name="Submissions S."/>
        </authorList>
    </citation>
    <scope>NUCLEOTIDE SEQUENCE [LARGE SCALE GENOMIC DNA]</scope>
    <source>
        <strain evidence="6">KCTC 32247</strain>
    </source>
</reference>
<dbReference type="InterPro" id="IPR000595">
    <property type="entry name" value="cNMP-bd_dom"/>
</dbReference>
<dbReference type="OrthoDB" id="9808528at2"/>
<dbReference type="Pfam" id="PF03445">
    <property type="entry name" value="DUF294"/>
    <property type="match status" value="1"/>
</dbReference>
<dbReference type="InterPro" id="IPR014710">
    <property type="entry name" value="RmlC-like_jellyroll"/>
</dbReference>
<dbReference type="CDD" id="cd05401">
    <property type="entry name" value="NT_GlnE_GlnD_like"/>
    <property type="match status" value="1"/>
</dbReference>
<evidence type="ECO:0000256" key="2">
    <source>
        <dbReference type="PROSITE-ProRule" id="PRU00703"/>
    </source>
</evidence>
<dbReference type="Gene3D" id="2.60.120.10">
    <property type="entry name" value="Jelly Rolls"/>
    <property type="match status" value="1"/>
</dbReference>
<dbReference type="SUPFAM" id="SSF54631">
    <property type="entry name" value="CBS-domain pair"/>
    <property type="match status" value="1"/>
</dbReference>
<feature type="domain" description="CBS" evidence="4">
    <location>
        <begin position="248"/>
        <end position="306"/>
    </location>
</feature>
<proteinExistence type="predicted"/>
<dbReference type="RefSeq" id="WP_090349720.1">
    <property type="nucleotide sequence ID" value="NZ_LT629751.1"/>
</dbReference>
<dbReference type="Proteomes" id="UP000243359">
    <property type="component" value="Chromosome I"/>
</dbReference>
<dbReference type="STRING" id="1392877.SAMN05216221_3018"/>
<dbReference type="EMBL" id="LT629751">
    <property type="protein sequence ID" value="SDS93679.1"/>
    <property type="molecule type" value="Genomic_DNA"/>
</dbReference>
<dbReference type="SMART" id="SM00100">
    <property type="entry name" value="cNMP"/>
    <property type="match status" value="1"/>
</dbReference>
<gene>
    <name evidence="5" type="ORF">SAMN05216221_3018</name>
</gene>
<dbReference type="Pfam" id="PF00027">
    <property type="entry name" value="cNMP_binding"/>
    <property type="match status" value="1"/>
</dbReference>
<evidence type="ECO:0000256" key="1">
    <source>
        <dbReference type="ARBA" id="ARBA00023122"/>
    </source>
</evidence>
<dbReference type="PANTHER" id="PTHR43080:SF2">
    <property type="entry name" value="CBS DOMAIN-CONTAINING PROTEIN"/>
    <property type="match status" value="1"/>
</dbReference>
<protein>
    <submittedName>
        <fullName evidence="5">CBS domain-containing protein</fullName>
    </submittedName>
</protein>
<organism evidence="5 6">
    <name type="scientific">Pseudomonas oryzae</name>
    <dbReference type="NCBI Taxonomy" id="1392877"/>
    <lineage>
        <taxon>Bacteria</taxon>
        <taxon>Pseudomonadati</taxon>
        <taxon>Pseudomonadota</taxon>
        <taxon>Gammaproteobacteria</taxon>
        <taxon>Pseudomonadales</taxon>
        <taxon>Pseudomonadaceae</taxon>
        <taxon>Pseudomonas</taxon>
    </lineage>
</organism>
<evidence type="ECO:0000313" key="6">
    <source>
        <dbReference type="Proteomes" id="UP000243359"/>
    </source>
</evidence>